<evidence type="ECO:0000256" key="4">
    <source>
        <dbReference type="ARBA" id="ARBA00022536"/>
    </source>
</evidence>
<dbReference type="GO" id="GO:0046872">
    <property type="term" value="F:metal ion binding"/>
    <property type="evidence" value="ECO:0007669"/>
    <property type="project" value="UniProtKB-KW"/>
</dbReference>
<keyword evidence="6" id="KW-0812">Transmembrane</keyword>
<evidence type="ECO:0000256" key="18">
    <source>
        <dbReference type="ARBA" id="ARBA00040812"/>
    </source>
</evidence>
<keyword evidence="7" id="KW-0479">Metal-binding</keyword>
<evidence type="ECO:0000256" key="25">
    <source>
        <dbReference type="SAM" id="MobiDB-lite"/>
    </source>
</evidence>
<evidence type="ECO:0000259" key="28">
    <source>
        <dbReference type="PROSITE" id="PS50923"/>
    </source>
</evidence>
<evidence type="ECO:0000259" key="26">
    <source>
        <dbReference type="PROSITE" id="PS50026"/>
    </source>
</evidence>
<keyword evidence="4 23" id="KW-0245">EGF-like domain</keyword>
<dbReference type="SUPFAM" id="SSF56436">
    <property type="entry name" value="C-type lectin-like"/>
    <property type="match status" value="1"/>
</dbReference>
<dbReference type="InterPro" id="IPR002396">
    <property type="entry name" value="Selectin_superfamily"/>
</dbReference>
<dbReference type="GO" id="GO:0007155">
    <property type="term" value="P:cell adhesion"/>
    <property type="evidence" value="ECO:0007669"/>
    <property type="project" value="UniProtKB-KW"/>
</dbReference>
<accession>A0A4W4FKF2</accession>
<evidence type="ECO:0000256" key="17">
    <source>
        <dbReference type="ARBA" id="ARBA00038738"/>
    </source>
</evidence>
<proteinExistence type="inferred from homology"/>
<name>A0A4W4FKF2_ELEEL</name>
<organism evidence="29 30">
    <name type="scientific">Electrophorus electricus</name>
    <name type="common">Electric eel</name>
    <name type="synonym">Gymnotus electricus</name>
    <dbReference type="NCBI Taxonomy" id="8005"/>
    <lineage>
        <taxon>Eukaryota</taxon>
        <taxon>Metazoa</taxon>
        <taxon>Chordata</taxon>
        <taxon>Craniata</taxon>
        <taxon>Vertebrata</taxon>
        <taxon>Euteleostomi</taxon>
        <taxon>Actinopterygii</taxon>
        <taxon>Neopterygii</taxon>
        <taxon>Teleostei</taxon>
        <taxon>Ostariophysi</taxon>
        <taxon>Gymnotiformes</taxon>
        <taxon>Gymnotoidei</taxon>
        <taxon>Gymnotidae</taxon>
        <taxon>Electrophorus</taxon>
    </lineage>
</organism>
<dbReference type="FunFam" id="3.10.100.10:FF:000007">
    <property type="entry name" value="L-selectin"/>
    <property type="match status" value="1"/>
</dbReference>
<dbReference type="PROSITE" id="PS00615">
    <property type="entry name" value="C_TYPE_LECTIN_1"/>
    <property type="match status" value="1"/>
</dbReference>
<gene>
    <name evidence="29" type="primary">sele</name>
</gene>
<dbReference type="InterPro" id="IPR050350">
    <property type="entry name" value="Compl-Cell_Adhes-Reg"/>
</dbReference>
<dbReference type="InterPro" id="IPR018378">
    <property type="entry name" value="C-type_lectin_CS"/>
</dbReference>
<dbReference type="InterPro" id="IPR035976">
    <property type="entry name" value="Sushi/SCR/CCP_sf"/>
</dbReference>
<feature type="disulfide bond" evidence="23">
    <location>
        <begin position="142"/>
        <end position="151"/>
    </location>
</feature>
<keyword evidence="8" id="KW-0732">Signal</keyword>
<dbReference type="PRINTS" id="PR00343">
    <property type="entry name" value="SELECTIN"/>
</dbReference>
<dbReference type="CDD" id="cd00054">
    <property type="entry name" value="EGF_CA"/>
    <property type="match status" value="1"/>
</dbReference>
<feature type="disulfide bond" evidence="24">
    <location>
        <begin position="371"/>
        <end position="398"/>
    </location>
</feature>
<keyword evidence="13" id="KW-1133">Transmembrane helix</keyword>
<evidence type="ECO:0000256" key="11">
    <source>
        <dbReference type="ARBA" id="ARBA00022837"/>
    </source>
</evidence>
<evidence type="ECO:0000259" key="27">
    <source>
        <dbReference type="PROSITE" id="PS50041"/>
    </source>
</evidence>
<dbReference type="InterPro" id="IPR016187">
    <property type="entry name" value="CTDL_fold"/>
</dbReference>
<feature type="domain" description="Sushi" evidence="28">
    <location>
        <begin position="281"/>
        <end position="340"/>
    </location>
</feature>
<protein>
    <recommendedName>
        <fullName evidence="18">E-selectin</fullName>
    </recommendedName>
    <alternativeName>
        <fullName evidence="19">CD62 antigen-like family member E</fullName>
    </alternativeName>
    <alternativeName>
        <fullName evidence="20">Endothelial leukocyte adhesion molecule 1</fullName>
    </alternativeName>
    <alternativeName>
        <fullName evidence="21">Leukocyte-endothelial cell adhesion molecule 2</fullName>
    </alternativeName>
</protein>
<evidence type="ECO:0000256" key="13">
    <source>
        <dbReference type="ARBA" id="ARBA00022989"/>
    </source>
</evidence>
<evidence type="ECO:0000256" key="14">
    <source>
        <dbReference type="ARBA" id="ARBA00023136"/>
    </source>
</evidence>
<evidence type="ECO:0000256" key="10">
    <source>
        <dbReference type="ARBA" id="ARBA00022737"/>
    </source>
</evidence>
<dbReference type="Ensembl" id="ENSEEET00000025535.2">
    <property type="protein sequence ID" value="ENSEEEP00000025243.2"/>
    <property type="gene ID" value="ENSEEEG00000012243.2"/>
</dbReference>
<feature type="region of interest" description="Disordered" evidence="25">
    <location>
        <begin position="462"/>
        <end position="499"/>
    </location>
</feature>
<dbReference type="PANTHER" id="PTHR19325:SF493">
    <property type="entry name" value="E-SELECTIN"/>
    <property type="match status" value="1"/>
</dbReference>
<dbReference type="InterPro" id="IPR000436">
    <property type="entry name" value="Sushi_SCR_CCP_dom"/>
</dbReference>
<evidence type="ECO:0000313" key="29">
    <source>
        <dbReference type="Ensembl" id="ENSEEEP00000025243.2"/>
    </source>
</evidence>
<keyword evidence="10" id="KW-0677">Repeat</keyword>
<dbReference type="Proteomes" id="UP000314983">
    <property type="component" value="Chromosome 3"/>
</dbReference>
<keyword evidence="5 24" id="KW-0768">Sushi</keyword>
<comment type="subcellular location">
    <subcellularLocation>
        <location evidence="1">Cell membrane</location>
        <topology evidence="1">Single-pass type I membrane protein</topology>
    </subcellularLocation>
</comment>
<comment type="caution">
    <text evidence="23">Lacks conserved residue(s) required for the propagation of feature annotation.</text>
</comment>
<keyword evidence="30" id="KW-1185">Reference proteome</keyword>
<evidence type="ECO:0000256" key="19">
    <source>
        <dbReference type="ARBA" id="ARBA00041401"/>
    </source>
</evidence>
<dbReference type="CDD" id="cd00033">
    <property type="entry name" value="CCP"/>
    <property type="match status" value="4"/>
</dbReference>
<evidence type="ECO:0000256" key="5">
    <source>
        <dbReference type="ARBA" id="ARBA00022659"/>
    </source>
</evidence>
<keyword evidence="12" id="KW-0130">Cell adhesion</keyword>
<evidence type="ECO:0000256" key="15">
    <source>
        <dbReference type="ARBA" id="ARBA00023157"/>
    </source>
</evidence>
<evidence type="ECO:0000256" key="23">
    <source>
        <dbReference type="PROSITE-ProRule" id="PRU00076"/>
    </source>
</evidence>
<feature type="domain" description="EGF-like" evidence="26">
    <location>
        <begin position="116"/>
        <end position="152"/>
    </location>
</feature>
<reference evidence="29" key="4">
    <citation type="submission" date="2025-08" db="UniProtKB">
        <authorList>
            <consortium name="Ensembl"/>
        </authorList>
    </citation>
    <scope>IDENTIFICATION</scope>
</reference>
<dbReference type="PROSITE" id="PS50923">
    <property type="entry name" value="SUSHI"/>
    <property type="match status" value="4"/>
</dbReference>
<dbReference type="Gene3D" id="3.10.100.10">
    <property type="entry name" value="Mannose-Binding Protein A, subunit A"/>
    <property type="match status" value="1"/>
</dbReference>
<dbReference type="InterPro" id="IPR016186">
    <property type="entry name" value="C-type_lectin-like/link_sf"/>
</dbReference>
<evidence type="ECO:0000256" key="3">
    <source>
        <dbReference type="ARBA" id="ARBA00022475"/>
    </source>
</evidence>
<dbReference type="SMART" id="SM00032">
    <property type="entry name" value="CCP"/>
    <property type="match status" value="4"/>
</dbReference>
<dbReference type="PROSITE" id="PS00022">
    <property type="entry name" value="EGF_1"/>
    <property type="match status" value="1"/>
</dbReference>
<reference evidence="30" key="1">
    <citation type="journal article" date="2014" name="Science">
        <title>Nonhuman genetics. Genomic basis for the convergent evolution of electric organs.</title>
        <authorList>
            <person name="Gallant J.R."/>
            <person name="Traeger L.L."/>
            <person name="Volkening J.D."/>
            <person name="Moffett H."/>
            <person name="Chen P.H."/>
            <person name="Novina C.D."/>
            <person name="Phillips G.N.Jr."/>
            <person name="Anand R."/>
            <person name="Wells G.B."/>
            <person name="Pinch M."/>
            <person name="Guth R."/>
            <person name="Unguez G.A."/>
            <person name="Albert J.S."/>
            <person name="Zakon H.H."/>
            <person name="Samanta M.P."/>
            <person name="Sussman M.R."/>
        </authorList>
    </citation>
    <scope>NUCLEOTIDE SEQUENCE [LARGE SCALE GENOMIC DNA]</scope>
</reference>
<reference evidence="29" key="3">
    <citation type="submission" date="2020-05" db="EMBL/GenBank/DDBJ databases">
        <title>Electrophorus electricus (electric eel) genome, fEleEle1, primary haplotype.</title>
        <authorList>
            <person name="Myers G."/>
            <person name="Meyer A."/>
            <person name="Fedrigo O."/>
            <person name="Formenti G."/>
            <person name="Rhie A."/>
            <person name="Tracey A."/>
            <person name="Sims Y."/>
            <person name="Jarvis E.D."/>
        </authorList>
    </citation>
    <scope>NUCLEOTIDE SEQUENCE [LARGE SCALE GENOMIC DNA]</scope>
</reference>
<reference evidence="30" key="2">
    <citation type="journal article" date="2017" name="Sci. Adv.">
        <title>A tail of two voltages: Proteomic comparison of the three electric organs of the electric eel.</title>
        <authorList>
            <person name="Traeger L.L."/>
            <person name="Sabat G."/>
            <person name="Barrett-Wilt G.A."/>
            <person name="Wells G.B."/>
            <person name="Sussman M.R."/>
        </authorList>
    </citation>
    <scope>NUCLEOTIDE SEQUENCE [LARGE SCALE GENOMIC DNA]</scope>
</reference>
<dbReference type="SUPFAM" id="SSF57535">
    <property type="entry name" value="Complement control module/SCR domain"/>
    <property type="match status" value="4"/>
</dbReference>
<evidence type="ECO:0000256" key="6">
    <source>
        <dbReference type="ARBA" id="ARBA00022692"/>
    </source>
</evidence>
<dbReference type="PROSITE" id="PS01186">
    <property type="entry name" value="EGF_2"/>
    <property type="match status" value="1"/>
</dbReference>
<evidence type="ECO:0000256" key="20">
    <source>
        <dbReference type="ARBA" id="ARBA00042113"/>
    </source>
</evidence>
<feature type="disulfide bond" evidence="24">
    <location>
        <begin position="311"/>
        <end position="338"/>
    </location>
</feature>
<evidence type="ECO:0000256" key="1">
    <source>
        <dbReference type="ARBA" id="ARBA00004251"/>
    </source>
</evidence>
<keyword evidence="14" id="KW-0472">Membrane</keyword>
<keyword evidence="15 23" id="KW-1015">Disulfide bond</keyword>
<sequence>YHYSNYGMSWNQAEAWCKQYYTNMVAIQNHEEIAHLNNILPKVHGHYWIGIRKTNGTWTWVGTNKPLTATAENWAEREPNNVGQEQDCVEIYIKRDKDAGKWNDEACAKIKTALCYTASCQDDSCGPHGECVETINNHSCKCFEGFFGEKCEHVLQCKAEEISVPQSGSVNCFHPNGQFAYDSQCRYSCSEGYQIAGSPTTQCKASKTWSNPAPTCEVVQCSELTAPAQGTMRCENPLGHFSYQSSCGFTCEEGYTLRGSRELVCSATGHWNNSVPTCEAVGCPALEEPVNGTMSCSGDGVSFGNACSFSCNEGFRLQGAPEITCTKSAQWSQAMPYCEAVMCPYLQEPINGFIDCSSENNTFSTICSFGCFDGYRLHGYKEVTCNLTGNWSGEEPECQGKTVKPQIRPDIKPHMRPQIRFQIRPDIKPHMRPQIRFQIRPDMPLSQNMNCSVEVACAPMYSSGPDGTPEDQLMPGSWGLGSLMPRPGLLDHEETQAER</sequence>
<evidence type="ECO:0000256" key="16">
    <source>
        <dbReference type="ARBA" id="ARBA00023180"/>
    </source>
</evidence>
<evidence type="ECO:0000256" key="8">
    <source>
        <dbReference type="ARBA" id="ARBA00022729"/>
    </source>
</evidence>
<dbReference type="Gene3D" id="2.10.70.10">
    <property type="entry name" value="Complement Module, domain 1"/>
    <property type="match status" value="4"/>
</dbReference>
<dbReference type="InterPro" id="IPR000742">
    <property type="entry name" value="EGF"/>
</dbReference>
<feature type="domain" description="Sushi" evidence="28">
    <location>
        <begin position="155"/>
        <end position="218"/>
    </location>
</feature>
<dbReference type="InterPro" id="IPR033991">
    <property type="entry name" value="Selectin_CTLD"/>
</dbReference>
<feature type="disulfide bond" evidence="24">
    <location>
        <begin position="251"/>
        <end position="278"/>
    </location>
</feature>
<dbReference type="CDD" id="cd03592">
    <property type="entry name" value="CLECT_selectins_like"/>
    <property type="match status" value="1"/>
</dbReference>
<reference evidence="29" key="5">
    <citation type="submission" date="2025-09" db="UniProtKB">
        <authorList>
            <consortium name="Ensembl"/>
        </authorList>
    </citation>
    <scope>IDENTIFICATION</scope>
</reference>
<evidence type="ECO:0000256" key="12">
    <source>
        <dbReference type="ARBA" id="ARBA00022889"/>
    </source>
</evidence>
<dbReference type="PANTHER" id="PTHR19325">
    <property type="entry name" value="COMPLEMENT COMPONENT-RELATED SUSHI DOMAIN-CONTAINING"/>
    <property type="match status" value="1"/>
</dbReference>
<dbReference type="GeneTree" id="ENSGT00940000160168"/>
<evidence type="ECO:0000256" key="7">
    <source>
        <dbReference type="ARBA" id="ARBA00022723"/>
    </source>
</evidence>
<evidence type="ECO:0000256" key="2">
    <source>
        <dbReference type="ARBA" id="ARBA00007360"/>
    </source>
</evidence>
<dbReference type="Pfam" id="PF00059">
    <property type="entry name" value="Lectin_C"/>
    <property type="match status" value="1"/>
</dbReference>
<dbReference type="AlphaFoldDB" id="A0A4W4FKF2"/>
<dbReference type="SMART" id="SM00034">
    <property type="entry name" value="CLECT"/>
    <property type="match status" value="1"/>
</dbReference>
<evidence type="ECO:0000256" key="9">
    <source>
        <dbReference type="ARBA" id="ARBA00022734"/>
    </source>
</evidence>
<keyword evidence="9" id="KW-0430">Lectin</keyword>
<evidence type="ECO:0000256" key="22">
    <source>
        <dbReference type="ARBA" id="ARBA00045695"/>
    </source>
</evidence>
<comment type="subunit">
    <text evidence="17">Interacts with SELPLG/PSGL1 and PODXL2 through the sialyl Lewis X epitope. SELPLG sulfation appears not to be required for this interaction.</text>
</comment>
<comment type="similarity">
    <text evidence="2">Belongs to the selectin/LECAM family.</text>
</comment>
<feature type="compositionally biased region" description="Basic and acidic residues" evidence="25">
    <location>
        <begin position="489"/>
        <end position="499"/>
    </location>
</feature>
<dbReference type="InterPro" id="IPR001304">
    <property type="entry name" value="C-type_lectin-like"/>
</dbReference>
<feature type="disulfide bond" evidence="24">
    <location>
        <begin position="189"/>
        <end position="216"/>
    </location>
</feature>
<keyword evidence="16" id="KW-0325">Glycoprotein</keyword>
<feature type="domain" description="Sushi" evidence="28">
    <location>
        <begin position="341"/>
        <end position="400"/>
    </location>
</feature>
<dbReference type="GO" id="GO:0030246">
    <property type="term" value="F:carbohydrate binding"/>
    <property type="evidence" value="ECO:0007669"/>
    <property type="project" value="UniProtKB-KW"/>
</dbReference>
<evidence type="ECO:0000313" key="30">
    <source>
        <dbReference type="Proteomes" id="UP000314983"/>
    </source>
</evidence>
<dbReference type="GO" id="GO:0005886">
    <property type="term" value="C:plasma membrane"/>
    <property type="evidence" value="ECO:0007669"/>
    <property type="project" value="UniProtKB-SubCell"/>
</dbReference>
<evidence type="ECO:0000256" key="21">
    <source>
        <dbReference type="ARBA" id="ARBA00043124"/>
    </source>
</evidence>
<dbReference type="Pfam" id="PF00084">
    <property type="entry name" value="Sushi"/>
    <property type="match status" value="4"/>
</dbReference>
<keyword evidence="3" id="KW-1003">Cell membrane</keyword>
<feature type="domain" description="Sushi" evidence="28">
    <location>
        <begin position="219"/>
        <end position="280"/>
    </location>
</feature>
<feature type="domain" description="C-type lectin" evidence="27">
    <location>
        <begin position="1"/>
        <end position="116"/>
    </location>
</feature>
<dbReference type="PROSITE" id="PS50041">
    <property type="entry name" value="C_TYPE_LECTIN_2"/>
    <property type="match status" value="1"/>
</dbReference>
<dbReference type="FunFam" id="2.10.70.10:FF:000001">
    <property type="entry name" value="Selectin P"/>
    <property type="match status" value="3"/>
</dbReference>
<evidence type="ECO:0000256" key="24">
    <source>
        <dbReference type="PROSITE-ProRule" id="PRU00302"/>
    </source>
</evidence>
<comment type="function">
    <text evidence="22">Cell-surface glycoprotein having a role in immunoadhesion. Mediates in the adhesion of blood neutrophils in cytokine-activated endothelium through interaction with SELPLG/PSGL1. May have a role in capillary morphogenesis.</text>
</comment>
<keyword evidence="11" id="KW-0106">Calcium</keyword>
<dbReference type="PROSITE" id="PS50026">
    <property type="entry name" value="EGF_3"/>
    <property type="match status" value="1"/>
</dbReference>